<protein>
    <submittedName>
        <fullName evidence="1">Uncharacterized protein</fullName>
    </submittedName>
</protein>
<dbReference type="Ensembl" id="ENSSPAT00000008456.1">
    <property type="protein sequence ID" value="ENSSPAP00000008297.1"/>
    <property type="gene ID" value="ENSSPAG00000006335.1"/>
</dbReference>
<name>A0A3B5A3D5_9TELE</name>
<evidence type="ECO:0000313" key="1">
    <source>
        <dbReference type="Ensembl" id="ENSSPAP00000008297.1"/>
    </source>
</evidence>
<dbReference type="AlphaFoldDB" id="A0A3B5A3D5"/>
<sequence length="113" mass="13233">MIIHFYLEELHMKHSLKSRVILHNRLLIVCLILFQGSSSFHKIYHEQKTVVRLPVSVDEFQMLPCDTNCSSLSFPNIRRNESGKYICRVFMDIPYYVSTKDGSPSGGRTRDRR</sequence>
<proteinExistence type="predicted"/>
<reference evidence="1" key="1">
    <citation type="submission" date="2023-09" db="UniProtKB">
        <authorList>
            <consortium name="Ensembl"/>
        </authorList>
    </citation>
    <scope>IDENTIFICATION</scope>
</reference>
<organism evidence="1">
    <name type="scientific">Stegastes partitus</name>
    <name type="common">bicolor damselfish</name>
    <dbReference type="NCBI Taxonomy" id="144197"/>
    <lineage>
        <taxon>Eukaryota</taxon>
        <taxon>Metazoa</taxon>
        <taxon>Chordata</taxon>
        <taxon>Craniata</taxon>
        <taxon>Vertebrata</taxon>
        <taxon>Euteleostomi</taxon>
        <taxon>Actinopterygii</taxon>
        <taxon>Neopterygii</taxon>
        <taxon>Teleostei</taxon>
        <taxon>Neoteleostei</taxon>
        <taxon>Acanthomorphata</taxon>
        <taxon>Ovalentaria</taxon>
        <taxon>Pomacentridae</taxon>
        <taxon>Stegastes</taxon>
    </lineage>
</organism>
<accession>A0A3B5A3D5</accession>